<dbReference type="Pfam" id="PF02518">
    <property type="entry name" value="HATPase_c"/>
    <property type="match status" value="1"/>
</dbReference>
<dbReference type="CDD" id="cd17546">
    <property type="entry name" value="REC_hyHK_CKI1_RcsC-like"/>
    <property type="match status" value="1"/>
</dbReference>
<evidence type="ECO:0000259" key="17">
    <source>
        <dbReference type="PROSITE" id="PS50109"/>
    </source>
</evidence>
<dbReference type="Pfam" id="PF13675">
    <property type="entry name" value="PilJ"/>
    <property type="match status" value="1"/>
</dbReference>
<dbReference type="SUPFAM" id="SSF55785">
    <property type="entry name" value="PYP-like sensor domain (PAS domain)"/>
    <property type="match status" value="1"/>
</dbReference>
<dbReference type="SUPFAM" id="SSF47384">
    <property type="entry name" value="Homodimeric domain of signal transducing histidine kinase"/>
    <property type="match status" value="1"/>
</dbReference>
<dbReference type="SMART" id="SM00387">
    <property type="entry name" value="HATPase_c"/>
    <property type="match status" value="1"/>
</dbReference>
<dbReference type="EC" id="2.7.13.3" evidence="3"/>
<feature type="transmembrane region" description="Helical" evidence="16">
    <location>
        <begin position="186"/>
        <end position="205"/>
    </location>
</feature>
<dbReference type="PROSITE" id="PS50110">
    <property type="entry name" value="RESPONSE_REGULATORY"/>
    <property type="match status" value="1"/>
</dbReference>
<dbReference type="PROSITE" id="PS50112">
    <property type="entry name" value="PAS"/>
    <property type="match status" value="1"/>
</dbReference>
<evidence type="ECO:0000256" key="3">
    <source>
        <dbReference type="ARBA" id="ARBA00012438"/>
    </source>
</evidence>
<dbReference type="SUPFAM" id="SSF52172">
    <property type="entry name" value="CheY-like"/>
    <property type="match status" value="1"/>
</dbReference>
<dbReference type="CDD" id="cd00082">
    <property type="entry name" value="HisKA"/>
    <property type="match status" value="1"/>
</dbReference>
<dbReference type="eggNOG" id="COG5002">
    <property type="taxonomic scope" value="Bacteria"/>
</dbReference>
<evidence type="ECO:0000256" key="4">
    <source>
        <dbReference type="ARBA" id="ARBA00022553"/>
    </source>
</evidence>
<comment type="function">
    <text evidence="13">Putative oxygen sensor; modulates the activity of FixJ, a transcriptional activator of nitrogen fixation fixK gene. FixL probably acts as a kinase that phosphorylates FixJ.</text>
</comment>
<evidence type="ECO:0000256" key="1">
    <source>
        <dbReference type="ARBA" id="ARBA00000085"/>
    </source>
</evidence>
<evidence type="ECO:0000256" key="6">
    <source>
        <dbReference type="ARBA" id="ARBA00022692"/>
    </source>
</evidence>
<dbReference type="InterPro" id="IPR000014">
    <property type="entry name" value="PAS"/>
</dbReference>
<evidence type="ECO:0000313" key="20">
    <source>
        <dbReference type="EMBL" id="EIJ41719.1"/>
    </source>
</evidence>
<keyword evidence="7" id="KW-0547">Nucleotide-binding</keyword>
<dbReference type="InterPro" id="IPR005467">
    <property type="entry name" value="His_kinase_dom"/>
</dbReference>
<dbReference type="CDD" id="cd00130">
    <property type="entry name" value="PAS"/>
    <property type="match status" value="1"/>
</dbReference>
<dbReference type="InterPro" id="IPR011006">
    <property type="entry name" value="CheY-like_superfamily"/>
</dbReference>
<evidence type="ECO:0000313" key="21">
    <source>
        <dbReference type="Proteomes" id="UP000005744"/>
    </source>
</evidence>
<dbReference type="InterPro" id="IPR001789">
    <property type="entry name" value="Sig_transdc_resp-reg_receiver"/>
</dbReference>
<dbReference type="PRINTS" id="PR00344">
    <property type="entry name" value="BCTRLSENSOR"/>
</dbReference>
<dbReference type="CDD" id="cd16922">
    <property type="entry name" value="HATPase_EvgS-ArcB-TorS-like"/>
    <property type="match status" value="1"/>
</dbReference>
<evidence type="ECO:0000256" key="10">
    <source>
        <dbReference type="ARBA" id="ARBA00022989"/>
    </source>
</evidence>
<dbReference type="FunFam" id="3.30.450.20:FF:000060">
    <property type="entry name" value="Sensor protein FixL"/>
    <property type="match status" value="1"/>
</dbReference>
<evidence type="ECO:0000256" key="16">
    <source>
        <dbReference type="SAM" id="Phobius"/>
    </source>
</evidence>
<feature type="domain" description="Histidine kinase" evidence="17">
    <location>
        <begin position="392"/>
        <end position="608"/>
    </location>
</feature>
<feature type="domain" description="Response regulatory" evidence="18">
    <location>
        <begin position="633"/>
        <end position="748"/>
    </location>
</feature>
<dbReference type="Gene3D" id="3.30.565.10">
    <property type="entry name" value="Histidine kinase-like ATPase, C-terminal domain"/>
    <property type="match status" value="1"/>
</dbReference>
<keyword evidence="11" id="KW-0902">Two-component regulatory system</keyword>
<keyword evidence="9" id="KW-0067">ATP-binding</keyword>
<evidence type="ECO:0000256" key="5">
    <source>
        <dbReference type="ARBA" id="ARBA00022679"/>
    </source>
</evidence>
<dbReference type="FunFam" id="3.30.565.10:FF:000010">
    <property type="entry name" value="Sensor histidine kinase RcsC"/>
    <property type="match status" value="1"/>
</dbReference>
<dbReference type="InterPro" id="IPR035965">
    <property type="entry name" value="PAS-like_dom_sf"/>
</dbReference>
<evidence type="ECO:0000256" key="12">
    <source>
        <dbReference type="ARBA" id="ARBA00023136"/>
    </source>
</evidence>
<dbReference type="InterPro" id="IPR036890">
    <property type="entry name" value="HATPase_C_sf"/>
</dbReference>
<dbReference type="Gene3D" id="3.30.450.20">
    <property type="entry name" value="PAS domain"/>
    <property type="match status" value="1"/>
</dbReference>
<keyword evidence="8" id="KW-0418">Kinase</keyword>
<gene>
    <name evidence="20" type="ORF">BegalDRAFT_0808</name>
</gene>
<evidence type="ECO:0000256" key="2">
    <source>
        <dbReference type="ARBA" id="ARBA00004141"/>
    </source>
</evidence>
<comment type="catalytic activity">
    <reaction evidence="1">
        <text>ATP + protein L-histidine = ADP + protein N-phospho-L-histidine.</text>
        <dbReference type="EC" id="2.7.13.3"/>
    </reaction>
</comment>
<evidence type="ECO:0000259" key="19">
    <source>
        <dbReference type="PROSITE" id="PS50112"/>
    </source>
</evidence>
<reference evidence="20 21" key="1">
    <citation type="submission" date="2011-11" db="EMBL/GenBank/DDBJ databases">
        <title>Improved High-Quality Draft sequence of Beggiatoa alba B18lD.</title>
        <authorList>
            <consortium name="US DOE Joint Genome Institute"/>
            <person name="Lucas S."/>
            <person name="Han J."/>
            <person name="Lapidus A."/>
            <person name="Cheng J.-F."/>
            <person name="Goodwin L."/>
            <person name="Pitluck S."/>
            <person name="Peters L."/>
            <person name="Mikhailova N."/>
            <person name="Held B."/>
            <person name="Detter J.C."/>
            <person name="Han C."/>
            <person name="Tapia R."/>
            <person name="Land M."/>
            <person name="Hauser L."/>
            <person name="Kyrpides N."/>
            <person name="Ivanova N."/>
            <person name="Pagani I."/>
            <person name="Samuel K."/>
            <person name="Teske A."/>
            <person name="Mueller J."/>
            <person name="Woyke T."/>
        </authorList>
    </citation>
    <scope>NUCLEOTIDE SEQUENCE [LARGE SCALE GENOMIC DNA]</scope>
    <source>
        <strain evidence="20 21">B18LD</strain>
    </source>
</reference>
<accession>I3CDM6</accession>
<dbReference type="Gene3D" id="3.40.50.2300">
    <property type="match status" value="1"/>
</dbReference>
<evidence type="ECO:0000256" key="13">
    <source>
        <dbReference type="ARBA" id="ARBA00059827"/>
    </source>
</evidence>
<dbReference type="STRING" id="395493.BegalDRAFT_0808"/>
<evidence type="ECO:0000259" key="18">
    <source>
        <dbReference type="PROSITE" id="PS50110"/>
    </source>
</evidence>
<sequence>MMTFNTHRLYRTYLITLTLITILFLIEQLIVYWADYHFNQPELVNISGQQRLLTEKMNKDVLAIKFAPTIEIRDFYLKDLRLTLKEWSESHKKLKYGDDIRELFSSLNNEDIKQYFEEIEDTYQSLYQSFQLFIALFKNHKDNAAFPPLAEQLIVKILDYSPFFIKKMSVITETYVINLTRQSRQLHILNSFLMFLNIILIIWLARHLIYPTLQKIEQTLIQLKYSEQCYKELAESFEQSEKHASELAIRQRVIMDNVINGIITIDESGIIHSFNVAAEKIFEYKEAEILGKNINCLMPSPYAEQHDNYIKNYLKTGIAKVIGTGREVLGKRKNGSLFSLSLGVSVVEINGDKLFIGICEDITEEKRIAIELKQSKEQAEQANFAKSAFLANMSHELRTPLNGILGYAHLLLRDNTLGEKSKESTRIIVRSGEHLLNLINDVLDLSKIEADKLELVHNNLNLITFLHETTALLQMQAQQKGLILHLLLENNLPTVVSADEKRLRQILLNLLSNAIKFTQQGGVTFSVLPQGEMVHFEVCDTGRGIAQRDLSNLFKPFQQVGDLLAEAEGTGLGLAISARLVEKMGGKLNVRSQLGKGSCFWFDISLPAIQQTHYLTTQYESPEVIGIKGNKPLILVVDNVLENRSFLVTLLSDIGFRVLEAENGKIALNLLEMQTPDALLTDLRMPVMSGITLIKEVRKQKKFDHMVIAITSASLSEYQCDYLNMGCHAFLYKPININELFTVLQEHLGIVWIYAEQNMVQTIGHYVLATEQSDVLLGYIKSGKVRALLTYVDQLVNEHPELVAFKTEVKALVQQFDMDKLDALVRAHTQYA</sequence>
<dbReference type="GO" id="GO:0005524">
    <property type="term" value="F:ATP binding"/>
    <property type="evidence" value="ECO:0007669"/>
    <property type="project" value="UniProtKB-KW"/>
</dbReference>
<dbReference type="Gene3D" id="1.10.287.130">
    <property type="match status" value="1"/>
</dbReference>
<evidence type="ECO:0000256" key="14">
    <source>
        <dbReference type="ARBA" id="ARBA00070616"/>
    </source>
</evidence>
<dbReference type="Pfam" id="PF00072">
    <property type="entry name" value="Response_reg"/>
    <property type="match status" value="1"/>
</dbReference>
<dbReference type="Pfam" id="PF00512">
    <property type="entry name" value="HisKA"/>
    <property type="match status" value="1"/>
</dbReference>
<dbReference type="Proteomes" id="UP000005744">
    <property type="component" value="Unassembled WGS sequence"/>
</dbReference>
<keyword evidence="4 15" id="KW-0597">Phosphoprotein</keyword>
<evidence type="ECO:0000256" key="8">
    <source>
        <dbReference type="ARBA" id="ARBA00022777"/>
    </source>
</evidence>
<feature type="domain" description="PAS" evidence="19">
    <location>
        <begin position="254"/>
        <end position="317"/>
    </location>
</feature>
<dbReference type="SMART" id="SM00388">
    <property type="entry name" value="HisKA"/>
    <property type="match status" value="1"/>
</dbReference>
<dbReference type="InterPro" id="IPR003661">
    <property type="entry name" value="HisK_dim/P_dom"/>
</dbReference>
<keyword evidence="12 16" id="KW-0472">Membrane</keyword>
<proteinExistence type="predicted"/>
<dbReference type="SMART" id="SM00091">
    <property type="entry name" value="PAS"/>
    <property type="match status" value="1"/>
</dbReference>
<dbReference type="EMBL" id="JH600070">
    <property type="protein sequence ID" value="EIJ41719.1"/>
    <property type="molecule type" value="Genomic_DNA"/>
</dbReference>
<dbReference type="FunFam" id="1.10.287.130:FF:000004">
    <property type="entry name" value="Ethylene receptor 1"/>
    <property type="match status" value="1"/>
</dbReference>
<dbReference type="NCBIfam" id="TIGR00229">
    <property type="entry name" value="sensory_box"/>
    <property type="match status" value="1"/>
</dbReference>
<dbReference type="InterPro" id="IPR004358">
    <property type="entry name" value="Sig_transdc_His_kin-like_C"/>
</dbReference>
<name>I3CDM6_9GAMM</name>
<comment type="subcellular location">
    <subcellularLocation>
        <location evidence="2">Membrane</location>
        <topology evidence="2">Multi-pass membrane protein</topology>
    </subcellularLocation>
</comment>
<organism evidence="20 21">
    <name type="scientific">Beggiatoa alba B18LD</name>
    <dbReference type="NCBI Taxonomy" id="395493"/>
    <lineage>
        <taxon>Bacteria</taxon>
        <taxon>Pseudomonadati</taxon>
        <taxon>Pseudomonadota</taxon>
        <taxon>Gammaproteobacteria</taxon>
        <taxon>Thiotrichales</taxon>
        <taxon>Thiotrichaceae</taxon>
        <taxon>Beggiatoa</taxon>
    </lineage>
</organism>
<evidence type="ECO:0000256" key="15">
    <source>
        <dbReference type="PROSITE-ProRule" id="PRU00169"/>
    </source>
</evidence>
<feature type="modified residue" description="4-aspartylphosphate" evidence="15">
    <location>
        <position position="682"/>
    </location>
</feature>
<dbReference type="AlphaFoldDB" id="I3CDM6"/>
<dbReference type="RefSeq" id="WP_002683916.1">
    <property type="nucleotide sequence ID" value="NZ_JH600070.1"/>
</dbReference>
<dbReference type="SUPFAM" id="SSF55874">
    <property type="entry name" value="ATPase domain of HSP90 chaperone/DNA topoisomerase II/histidine kinase"/>
    <property type="match status" value="1"/>
</dbReference>
<feature type="transmembrane region" description="Helical" evidence="16">
    <location>
        <begin position="12"/>
        <end position="34"/>
    </location>
</feature>
<evidence type="ECO:0000256" key="7">
    <source>
        <dbReference type="ARBA" id="ARBA00022741"/>
    </source>
</evidence>
<keyword evidence="5" id="KW-0808">Transferase</keyword>
<keyword evidence="6 16" id="KW-0812">Transmembrane</keyword>
<dbReference type="InterPro" id="IPR003594">
    <property type="entry name" value="HATPase_dom"/>
</dbReference>
<dbReference type="GO" id="GO:0016020">
    <property type="term" value="C:membrane"/>
    <property type="evidence" value="ECO:0007669"/>
    <property type="project" value="UniProtKB-SubCell"/>
</dbReference>
<dbReference type="InterPro" id="IPR029095">
    <property type="entry name" value="NarX-like_N"/>
</dbReference>
<keyword evidence="21" id="KW-1185">Reference proteome</keyword>
<evidence type="ECO:0000256" key="9">
    <source>
        <dbReference type="ARBA" id="ARBA00022840"/>
    </source>
</evidence>
<evidence type="ECO:0000256" key="11">
    <source>
        <dbReference type="ARBA" id="ARBA00023012"/>
    </source>
</evidence>
<dbReference type="PANTHER" id="PTHR43047">
    <property type="entry name" value="TWO-COMPONENT HISTIDINE PROTEIN KINASE"/>
    <property type="match status" value="1"/>
</dbReference>
<dbReference type="GO" id="GO:0000155">
    <property type="term" value="F:phosphorelay sensor kinase activity"/>
    <property type="evidence" value="ECO:0007669"/>
    <property type="project" value="InterPro"/>
</dbReference>
<dbReference type="Pfam" id="PF13426">
    <property type="entry name" value="PAS_9"/>
    <property type="match status" value="1"/>
</dbReference>
<protein>
    <recommendedName>
        <fullName evidence="14">Sensor protein FixL</fullName>
        <ecNumber evidence="3">2.7.13.3</ecNumber>
    </recommendedName>
</protein>
<dbReference type="HOGENOM" id="CLU_000445_114_15_6"/>
<dbReference type="SMART" id="SM00448">
    <property type="entry name" value="REC"/>
    <property type="match status" value="1"/>
</dbReference>
<keyword evidence="10 16" id="KW-1133">Transmembrane helix</keyword>
<dbReference type="PROSITE" id="PS50109">
    <property type="entry name" value="HIS_KIN"/>
    <property type="match status" value="1"/>
</dbReference>
<dbReference type="OrthoDB" id="5619532at2"/>
<dbReference type="InterPro" id="IPR036097">
    <property type="entry name" value="HisK_dim/P_sf"/>
</dbReference>